<reference evidence="2 3" key="1">
    <citation type="submission" date="2014-11" db="EMBL/GenBank/DDBJ databases">
        <authorList>
            <person name="Wibberg Daniel"/>
        </authorList>
    </citation>
    <scope>NUCLEOTIDE SEQUENCE [LARGE SCALE GENOMIC DNA]</scope>
    <source>
        <strain evidence="2">Rhizoctonia solani AG1-IB 7/3/14</strain>
    </source>
</reference>
<name>A0A0B7F6T0_THACB</name>
<dbReference type="Proteomes" id="UP000059188">
    <property type="component" value="Unassembled WGS sequence"/>
</dbReference>
<dbReference type="GO" id="GO:0005778">
    <property type="term" value="C:peroxisomal membrane"/>
    <property type="evidence" value="ECO:0007669"/>
    <property type="project" value="InterPro"/>
</dbReference>
<dbReference type="STRING" id="1108050.A0A0B7F6T0"/>
<feature type="compositionally biased region" description="Polar residues" evidence="1">
    <location>
        <begin position="240"/>
        <end position="267"/>
    </location>
</feature>
<sequence>MLENTRNYLYDRRRGLLTTVGGLGVGYVTGQYIIARLEEVRDRIVRERGDKDNLVRRFQQNVQDSTFTTMAHLPTMATQIMNDMDVESLISRLQQSRAPRQPLAQPLAPPQLSDPPTSNVSTSARDSAPQSSSVEKSWVEQFSAPSENSLSVSIGEIGTTSAEQSLSLPTHSAPPTTETDVDAQSETGAGATTEFHSLPTDNGDADLEGSPDDAGAGRDELESIIEADINIDPNGVPEQGSVSGRTDTKSDSLMSVPETSSQASGSSADKDSAVMVNLDYPPSAENFPTPPPLSNKEKLALWRELTTLTFTRALTSLYALAFLTLLTHTQLSLLGRYRYLAAVREARRAESKQRSTLGGLFFGSLALEDDDLLSVHPESEAGDELDLNEEGGYWDEEGRWWDSSGRGGLFGRDGVGSLTERKFLTLGWWFLNRGWKNIGERVREAVSEVFNGLSLKSQISPKELEDLILQVRAMIEGDPATFLLNFDPLPTLLPGTPNDISTTLASGGLTSSLAHIDPALSTLLNSTRNHISSADFAIALRKCIDLGTIAMKDGLIRSGEFGETTSTGVDNESAKVKLAALLPGVARWTHLALNGVPNEIIEGFAELREVSGYSAIVLSSFEGVVGSYT</sequence>
<feature type="compositionally biased region" description="Polar residues" evidence="1">
    <location>
        <begin position="114"/>
        <end position="135"/>
    </location>
</feature>
<dbReference type="GO" id="GO:0030674">
    <property type="term" value="F:protein-macromolecule adaptor activity"/>
    <property type="evidence" value="ECO:0007669"/>
    <property type="project" value="TreeGrafter"/>
</dbReference>
<organism evidence="2 3">
    <name type="scientific">Thanatephorus cucumeris (strain AG1-IB / isolate 7/3/14)</name>
    <name type="common">Lettuce bottom rot fungus</name>
    <name type="synonym">Rhizoctonia solani</name>
    <dbReference type="NCBI Taxonomy" id="1108050"/>
    <lineage>
        <taxon>Eukaryota</taxon>
        <taxon>Fungi</taxon>
        <taxon>Dikarya</taxon>
        <taxon>Basidiomycota</taxon>
        <taxon>Agaricomycotina</taxon>
        <taxon>Agaricomycetes</taxon>
        <taxon>Cantharellales</taxon>
        <taxon>Ceratobasidiaceae</taxon>
        <taxon>Rhizoctonia</taxon>
        <taxon>Rhizoctonia solani AG-1</taxon>
    </lineage>
</organism>
<proteinExistence type="predicted"/>
<evidence type="ECO:0000256" key="1">
    <source>
        <dbReference type="SAM" id="MobiDB-lite"/>
    </source>
</evidence>
<dbReference type="InterPro" id="IPR006966">
    <property type="entry name" value="Peroxin-3"/>
</dbReference>
<dbReference type="PANTHER" id="PTHR28080">
    <property type="entry name" value="PEROXISOMAL BIOGENESIS FACTOR 3"/>
    <property type="match status" value="1"/>
</dbReference>
<dbReference type="PANTHER" id="PTHR28080:SF1">
    <property type="entry name" value="PEROXISOMAL BIOGENESIS FACTOR 3"/>
    <property type="match status" value="1"/>
</dbReference>
<dbReference type="Pfam" id="PF04882">
    <property type="entry name" value="Peroxin-3"/>
    <property type="match status" value="1"/>
</dbReference>
<evidence type="ECO:0000313" key="3">
    <source>
        <dbReference type="Proteomes" id="UP000059188"/>
    </source>
</evidence>
<dbReference type="AlphaFoldDB" id="A0A0B7F6T0"/>
<protein>
    <submittedName>
        <fullName evidence="2">Peroxisomal biogenesis factor 3</fullName>
    </submittedName>
</protein>
<feature type="region of interest" description="Disordered" evidence="1">
    <location>
        <begin position="163"/>
        <end position="271"/>
    </location>
</feature>
<feature type="compositionally biased region" description="Polar residues" evidence="1">
    <location>
        <begin position="163"/>
        <end position="187"/>
    </location>
</feature>
<evidence type="ECO:0000313" key="2">
    <source>
        <dbReference type="EMBL" id="CEL53245.1"/>
    </source>
</evidence>
<gene>
    <name evidence="2" type="ORF">RSOLAG1IB_06211</name>
</gene>
<dbReference type="EMBL" id="LN679111">
    <property type="protein sequence ID" value="CEL53245.1"/>
    <property type="molecule type" value="Genomic_DNA"/>
</dbReference>
<dbReference type="OrthoDB" id="45930at2759"/>
<feature type="region of interest" description="Disordered" evidence="1">
    <location>
        <begin position="94"/>
        <end position="148"/>
    </location>
</feature>
<dbReference type="GO" id="GO:0045046">
    <property type="term" value="P:protein import into peroxisome membrane"/>
    <property type="evidence" value="ECO:0007669"/>
    <property type="project" value="TreeGrafter"/>
</dbReference>
<keyword evidence="3" id="KW-1185">Reference proteome</keyword>
<feature type="compositionally biased region" description="Low complexity" evidence="1">
    <location>
        <begin position="97"/>
        <end position="106"/>
    </location>
</feature>
<accession>A0A0B7F6T0</accession>